<dbReference type="Pfam" id="PF10604">
    <property type="entry name" value="Polyketide_cyc2"/>
    <property type="match status" value="1"/>
</dbReference>
<proteinExistence type="predicted"/>
<dbReference type="CDD" id="cd07821">
    <property type="entry name" value="PYR_PYL_RCAR_like"/>
    <property type="match status" value="1"/>
</dbReference>
<protein>
    <recommendedName>
        <fullName evidence="3">Polyketide cyclase</fullName>
    </recommendedName>
</protein>
<dbReference type="EMBL" id="CP010554">
    <property type="protein sequence ID" value="AJP48266.1"/>
    <property type="molecule type" value="Genomic_DNA"/>
</dbReference>
<reference evidence="1 2" key="1">
    <citation type="journal article" date="2015" name="Genome Announc.">
        <title>Complete Genome Sequence of a Novel Bacterium within the Family Rhodocyclaceae That Degrades Polycyclic Aromatic Hydrocarbons.</title>
        <authorList>
            <person name="Singleton D.R."/>
            <person name="Dickey A.N."/>
            <person name="Scholl E.H."/>
            <person name="Wright F.A."/>
            <person name="Aitken M.D."/>
        </authorList>
    </citation>
    <scope>NUCLEOTIDE SEQUENCE [LARGE SCALE GENOMIC DNA]</scope>
    <source>
        <strain evidence="2">PG1-Ca6</strain>
    </source>
</reference>
<dbReference type="Proteomes" id="UP000061603">
    <property type="component" value="Chromosome"/>
</dbReference>
<dbReference type="RefSeq" id="WP_202636790.1">
    <property type="nucleotide sequence ID" value="NZ_CP010554.1"/>
</dbReference>
<evidence type="ECO:0008006" key="3">
    <source>
        <dbReference type="Google" id="ProtNLM"/>
    </source>
</evidence>
<evidence type="ECO:0000313" key="2">
    <source>
        <dbReference type="Proteomes" id="UP000061603"/>
    </source>
</evidence>
<dbReference type="HOGENOM" id="CLU_106645_1_0_4"/>
<dbReference type="STRING" id="1565605.PG1C_06925"/>
<dbReference type="PANTHER" id="PTHR39332:SF7">
    <property type="entry name" value="SRPBCC FAMILY PROTEIN"/>
    <property type="match status" value="1"/>
</dbReference>
<dbReference type="InterPro" id="IPR019587">
    <property type="entry name" value="Polyketide_cyclase/dehydratase"/>
</dbReference>
<accession>A0A0C5JLK7</accession>
<evidence type="ECO:0000313" key="1">
    <source>
        <dbReference type="EMBL" id="AJP48266.1"/>
    </source>
</evidence>
<dbReference type="SUPFAM" id="SSF55961">
    <property type="entry name" value="Bet v1-like"/>
    <property type="match status" value="1"/>
</dbReference>
<sequence length="141" mass="15551">MSDKKTTVHVTREIAAPATAVWSTVRDFAGITRFLPMFELVGQADNTIGSIRTLKQGDAVFRERLESLDDTARIQRYAIVEAPVPLKDYVGELAVRDLGNNRCTMSWSSTFIVVGAPEAEVVSMIEGLYNTGIDHLVKLHA</sequence>
<dbReference type="KEGG" id="rbu:PG1C_06925"/>
<dbReference type="AlphaFoldDB" id="A0A0C5JLK7"/>
<name>A0A0C5JLK7_9PROT</name>
<dbReference type="PANTHER" id="PTHR39332">
    <property type="entry name" value="BLL4707 PROTEIN"/>
    <property type="match status" value="1"/>
</dbReference>
<organism evidence="1 2">
    <name type="scientific">Rugosibacter aromaticivorans</name>
    <dbReference type="NCBI Taxonomy" id="1565605"/>
    <lineage>
        <taxon>Bacteria</taxon>
        <taxon>Pseudomonadati</taxon>
        <taxon>Pseudomonadota</taxon>
        <taxon>Betaproteobacteria</taxon>
        <taxon>Nitrosomonadales</taxon>
        <taxon>Sterolibacteriaceae</taxon>
        <taxon>Rugosibacter</taxon>
    </lineage>
</organism>
<dbReference type="Gene3D" id="3.30.530.20">
    <property type="match status" value="1"/>
</dbReference>
<gene>
    <name evidence="1" type="ORF">PG1C_06925</name>
</gene>
<dbReference type="InterPro" id="IPR023393">
    <property type="entry name" value="START-like_dom_sf"/>
</dbReference>
<keyword evidence="2" id="KW-1185">Reference proteome</keyword>